<evidence type="ECO:0000256" key="4">
    <source>
        <dbReference type="ARBA" id="ARBA00022737"/>
    </source>
</evidence>
<dbReference type="CDD" id="cd20353">
    <property type="entry name" value="Rcat_RBR_RNF216"/>
    <property type="match status" value="1"/>
</dbReference>
<evidence type="ECO:0000256" key="3">
    <source>
        <dbReference type="ARBA" id="ARBA00022723"/>
    </source>
</evidence>
<feature type="domain" description="RING-type" evidence="8">
    <location>
        <begin position="1"/>
        <end position="207"/>
    </location>
</feature>
<gene>
    <name evidence="9" type="ORF">DFP72DRAFT_759470</name>
</gene>
<dbReference type="EMBL" id="JACGCI010000104">
    <property type="protein sequence ID" value="KAF6745580.1"/>
    <property type="molecule type" value="Genomic_DNA"/>
</dbReference>
<reference evidence="9 10" key="1">
    <citation type="submission" date="2020-07" db="EMBL/GenBank/DDBJ databases">
        <title>Comparative genomics of pyrophilous fungi reveals a link between fire events and developmental genes.</title>
        <authorList>
            <consortium name="DOE Joint Genome Institute"/>
            <person name="Steindorff A.S."/>
            <person name="Carver A."/>
            <person name="Calhoun S."/>
            <person name="Stillman K."/>
            <person name="Liu H."/>
            <person name="Lipzen A."/>
            <person name="Pangilinan J."/>
            <person name="Labutti K."/>
            <person name="Bruns T.D."/>
            <person name="Grigoriev I.V."/>
        </authorList>
    </citation>
    <scope>NUCLEOTIDE SEQUENCE [LARGE SCALE GENOMIC DNA]</scope>
    <source>
        <strain evidence="9 10">CBS 144469</strain>
    </source>
</reference>
<dbReference type="InterPro" id="IPR002867">
    <property type="entry name" value="IBR_dom"/>
</dbReference>
<keyword evidence="3" id="KW-0479">Metal-binding</keyword>
<evidence type="ECO:0000313" key="10">
    <source>
        <dbReference type="Proteomes" id="UP000521943"/>
    </source>
</evidence>
<organism evidence="9 10">
    <name type="scientific">Ephemerocybe angulata</name>
    <dbReference type="NCBI Taxonomy" id="980116"/>
    <lineage>
        <taxon>Eukaryota</taxon>
        <taxon>Fungi</taxon>
        <taxon>Dikarya</taxon>
        <taxon>Basidiomycota</taxon>
        <taxon>Agaricomycotina</taxon>
        <taxon>Agaricomycetes</taxon>
        <taxon>Agaricomycetidae</taxon>
        <taxon>Agaricales</taxon>
        <taxon>Agaricineae</taxon>
        <taxon>Psathyrellaceae</taxon>
        <taxon>Ephemerocybe</taxon>
    </lineage>
</organism>
<dbReference type="PANTHER" id="PTHR22770">
    <property type="entry name" value="UBIQUITIN CONJUGATING ENZYME 7 INTERACTING PROTEIN-RELATED"/>
    <property type="match status" value="1"/>
</dbReference>
<evidence type="ECO:0000256" key="7">
    <source>
        <dbReference type="ARBA" id="ARBA00022833"/>
    </source>
</evidence>
<dbReference type="Gene3D" id="3.30.40.10">
    <property type="entry name" value="Zinc/RING finger domain, C3HC4 (zinc finger)"/>
    <property type="match status" value="1"/>
</dbReference>
<keyword evidence="5" id="KW-0863">Zinc-finger</keyword>
<evidence type="ECO:0000256" key="5">
    <source>
        <dbReference type="ARBA" id="ARBA00022771"/>
    </source>
</evidence>
<name>A0A8H6LWR8_9AGAR</name>
<evidence type="ECO:0000256" key="1">
    <source>
        <dbReference type="ARBA" id="ARBA00004906"/>
    </source>
</evidence>
<feature type="non-terminal residue" evidence="9">
    <location>
        <position position="207"/>
    </location>
</feature>
<keyword evidence="7" id="KW-0862">Zinc</keyword>
<keyword evidence="2" id="KW-0808">Transferase</keyword>
<keyword evidence="4" id="KW-0677">Repeat</keyword>
<dbReference type="InterPro" id="IPR044066">
    <property type="entry name" value="TRIAD_supradom"/>
</dbReference>
<keyword evidence="10" id="KW-1185">Reference proteome</keyword>
<dbReference type="InterPro" id="IPR047545">
    <property type="entry name" value="BRcat_RBR_RNF216"/>
</dbReference>
<evidence type="ECO:0000259" key="8">
    <source>
        <dbReference type="PROSITE" id="PS51873"/>
    </source>
</evidence>
<dbReference type="InterPro" id="IPR047546">
    <property type="entry name" value="Rcat_RBR_RNF216"/>
</dbReference>
<evidence type="ECO:0000256" key="2">
    <source>
        <dbReference type="ARBA" id="ARBA00022679"/>
    </source>
</evidence>
<accession>A0A8H6LWR8</accession>
<dbReference type="Proteomes" id="UP000521943">
    <property type="component" value="Unassembled WGS sequence"/>
</dbReference>
<evidence type="ECO:0000313" key="9">
    <source>
        <dbReference type="EMBL" id="KAF6745580.1"/>
    </source>
</evidence>
<sequence>ECQCCFEFHPAPRMFQCPGAHSFCDSCIQGHAGAQLGQQKLDIRCMYTGDIECQLPFEHSILEGCLPPALFSMYQRLRQQKDVKEANIEGLEECPFCDFACIVDVPLHEASTFACQNEQRCGVVSCRICRAKDHPGRTCASLGDDKGLKGRLAIEEAMTKALMRTCPRCSSPFIKDDGCNKMTCPQCGATSCYVCREAIANYDHFYQ</sequence>
<dbReference type="GO" id="GO:0008270">
    <property type="term" value="F:zinc ion binding"/>
    <property type="evidence" value="ECO:0007669"/>
    <property type="project" value="UniProtKB-KW"/>
</dbReference>
<dbReference type="InterPro" id="IPR013083">
    <property type="entry name" value="Znf_RING/FYVE/PHD"/>
</dbReference>
<dbReference type="Pfam" id="PF26200">
    <property type="entry name" value="Rcat_RNF216"/>
    <property type="match status" value="1"/>
</dbReference>
<feature type="non-terminal residue" evidence="9">
    <location>
        <position position="1"/>
    </location>
</feature>
<evidence type="ECO:0000256" key="6">
    <source>
        <dbReference type="ARBA" id="ARBA00022786"/>
    </source>
</evidence>
<dbReference type="Gene3D" id="1.20.120.1750">
    <property type="match status" value="1"/>
</dbReference>
<dbReference type="CDD" id="cd20339">
    <property type="entry name" value="BRcat_RBR_RNF216"/>
    <property type="match status" value="1"/>
</dbReference>
<comment type="caution">
    <text evidence="9">The sequence shown here is derived from an EMBL/GenBank/DDBJ whole genome shotgun (WGS) entry which is preliminary data.</text>
</comment>
<comment type="pathway">
    <text evidence="1">Protein modification; protein ubiquitination.</text>
</comment>
<keyword evidence="6" id="KW-0833">Ubl conjugation pathway</keyword>
<protein>
    <recommendedName>
        <fullName evidence="8">RING-type domain-containing protein</fullName>
    </recommendedName>
</protein>
<proteinExistence type="predicted"/>
<dbReference type="SUPFAM" id="SSF57850">
    <property type="entry name" value="RING/U-box"/>
    <property type="match status" value="2"/>
</dbReference>
<dbReference type="OrthoDB" id="10009520at2759"/>
<dbReference type="SMART" id="SM00647">
    <property type="entry name" value="IBR"/>
    <property type="match status" value="2"/>
</dbReference>
<dbReference type="InterPro" id="IPR051628">
    <property type="entry name" value="LUBAC_E3_Ligases"/>
</dbReference>
<dbReference type="PROSITE" id="PS51873">
    <property type="entry name" value="TRIAD"/>
    <property type="match status" value="1"/>
</dbReference>
<dbReference type="AlphaFoldDB" id="A0A8H6LWR8"/>
<dbReference type="GO" id="GO:0016740">
    <property type="term" value="F:transferase activity"/>
    <property type="evidence" value="ECO:0007669"/>
    <property type="project" value="UniProtKB-KW"/>
</dbReference>
<dbReference type="PANTHER" id="PTHR22770:SF47">
    <property type="entry name" value="E3 UBIQUITIN-PROTEIN LIGASE RNF216"/>
    <property type="match status" value="1"/>
</dbReference>